<feature type="compositionally biased region" description="Acidic residues" evidence="1">
    <location>
        <begin position="153"/>
        <end position="163"/>
    </location>
</feature>
<accession>A0A4S8LKQ9</accession>
<sequence>MSITAYLFDKHGRLTKRGRKVTRVKFQPRSCVYHMTNNSTLREFGWWSCIRFAMAKSRKGKTVTQTRRSKEAKKARKVVSRAYFQGEPLELLESYFPKYLATYGNRESFWDELKGEWIKKFPNKLTPEERERVIELKKRLRLDGYKDKKAEGEDTSGDESSDEEPLKDTSQRADDPADKGKAKALTHRASRAHRQKELERTAEENALLARDIDFDTKLKSWFNNRQSKSKTSKMPSLWSGFEKILDKKALGMRPRPTPPWRFYQSHPSYKDKIFARYQELHGDVFDKGHWLKNHGSIAKLLYEEESDEVKTTIAQEAKARFEEELAEYEELLNGDWDDTEDPAIIESRREQLPALITQLVELACKLCHTSFSGVFMGSNVDPSGDENKIFTASVLAGKTSGPNPQCFDEWDPVGYKFHHVKSFAQFFVACSRMEKGESDPLMLTREPC</sequence>
<organism evidence="2 3">
    <name type="scientific">Dendrothele bispora (strain CBS 962.96)</name>
    <dbReference type="NCBI Taxonomy" id="1314807"/>
    <lineage>
        <taxon>Eukaryota</taxon>
        <taxon>Fungi</taxon>
        <taxon>Dikarya</taxon>
        <taxon>Basidiomycota</taxon>
        <taxon>Agaricomycotina</taxon>
        <taxon>Agaricomycetes</taxon>
        <taxon>Agaricomycetidae</taxon>
        <taxon>Agaricales</taxon>
        <taxon>Agaricales incertae sedis</taxon>
        <taxon>Dendrothele</taxon>
    </lineage>
</organism>
<evidence type="ECO:0000313" key="2">
    <source>
        <dbReference type="EMBL" id="THU89744.1"/>
    </source>
</evidence>
<keyword evidence="3" id="KW-1185">Reference proteome</keyword>
<feature type="compositionally biased region" description="Basic and acidic residues" evidence="1">
    <location>
        <begin position="164"/>
        <end position="181"/>
    </location>
</feature>
<dbReference type="AlphaFoldDB" id="A0A4S8LKQ9"/>
<dbReference type="OrthoDB" id="3028129at2759"/>
<reference evidence="2 3" key="1">
    <citation type="journal article" date="2019" name="Nat. Ecol. Evol.">
        <title>Megaphylogeny resolves global patterns of mushroom evolution.</title>
        <authorList>
            <person name="Varga T."/>
            <person name="Krizsan K."/>
            <person name="Foldi C."/>
            <person name="Dima B."/>
            <person name="Sanchez-Garcia M."/>
            <person name="Sanchez-Ramirez S."/>
            <person name="Szollosi G.J."/>
            <person name="Szarkandi J.G."/>
            <person name="Papp V."/>
            <person name="Albert L."/>
            <person name="Andreopoulos W."/>
            <person name="Angelini C."/>
            <person name="Antonin V."/>
            <person name="Barry K.W."/>
            <person name="Bougher N.L."/>
            <person name="Buchanan P."/>
            <person name="Buyck B."/>
            <person name="Bense V."/>
            <person name="Catcheside P."/>
            <person name="Chovatia M."/>
            <person name="Cooper J."/>
            <person name="Damon W."/>
            <person name="Desjardin D."/>
            <person name="Finy P."/>
            <person name="Geml J."/>
            <person name="Haridas S."/>
            <person name="Hughes K."/>
            <person name="Justo A."/>
            <person name="Karasinski D."/>
            <person name="Kautmanova I."/>
            <person name="Kiss B."/>
            <person name="Kocsube S."/>
            <person name="Kotiranta H."/>
            <person name="LaButti K.M."/>
            <person name="Lechner B.E."/>
            <person name="Liimatainen K."/>
            <person name="Lipzen A."/>
            <person name="Lukacs Z."/>
            <person name="Mihaltcheva S."/>
            <person name="Morgado L.N."/>
            <person name="Niskanen T."/>
            <person name="Noordeloos M.E."/>
            <person name="Ohm R.A."/>
            <person name="Ortiz-Santana B."/>
            <person name="Ovrebo C."/>
            <person name="Racz N."/>
            <person name="Riley R."/>
            <person name="Savchenko A."/>
            <person name="Shiryaev A."/>
            <person name="Soop K."/>
            <person name="Spirin V."/>
            <person name="Szebenyi C."/>
            <person name="Tomsovsky M."/>
            <person name="Tulloss R.E."/>
            <person name="Uehling J."/>
            <person name="Grigoriev I.V."/>
            <person name="Vagvolgyi C."/>
            <person name="Papp T."/>
            <person name="Martin F.M."/>
            <person name="Miettinen O."/>
            <person name="Hibbett D.S."/>
            <person name="Nagy L.G."/>
        </authorList>
    </citation>
    <scope>NUCLEOTIDE SEQUENCE [LARGE SCALE GENOMIC DNA]</scope>
    <source>
        <strain evidence="2 3">CBS 962.96</strain>
    </source>
</reference>
<proteinExistence type="predicted"/>
<protein>
    <submittedName>
        <fullName evidence="2">Uncharacterized protein</fullName>
    </submittedName>
</protein>
<feature type="region of interest" description="Disordered" evidence="1">
    <location>
        <begin position="147"/>
        <end position="202"/>
    </location>
</feature>
<name>A0A4S8LKQ9_DENBC</name>
<dbReference type="Proteomes" id="UP000297245">
    <property type="component" value="Unassembled WGS sequence"/>
</dbReference>
<evidence type="ECO:0000256" key="1">
    <source>
        <dbReference type="SAM" id="MobiDB-lite"/>
    </source>
</evidence>
<gene>
    <name evidence="2" type="ORF">K435DRAFT_865013</name>
</gene>
<evidence type="ECO:0000313" key="3">
    <source>
        <dbReference type="Proteomes" id="UP000297245"/>
    </source>
</evidence>
<dbReference type="EMBL" id="ML179358">
    <property type="protein sequence ID" value="THU89744.1"/>
    <property type="molecule type" value="Genomic_DNA"/>
</dbReference>
<feature type="compositionally biased region" description="Basic residues" evidence="1">
    <location>
        <begin position="182"/>
        <end position="194"/>
    </location>
</feature>